<protein>
    <recommendedName>
        <fullName evidence="1">DUF2470 domain-containing protein</fullName>
    </recommendedName>
</protein>
<dbReference type="Gene3D" id="3.20.180.10">
    <property type="entry name" value="PNP-oxidase-like"/>
    <property type="match status" value="1"/>
</dbReference>
<dbReference type="PANTHER" id="PTHR13343:SF22">
    <property type="entry name" value="GLUTAMYL-TRNA REDUCTASE-BINDING PROTEIN, CHLOROPLASTIC"/>
    <property type="match status" value="1"/>
</dbReference>
<organism evidence="2 3">
    <name type="scientific">Stephania yunnanensis</name>
    <dbReference type="NCBI Taxonomy" id="152371"/>
    <lineage>
        <taxon>Eukaryota</taxon>
        <taxon>Viridiplantae</taxon>
        <taxon>Streptophyta</taxon>
        <taxon>Embryophyta</taxon>
        <taxon>Tracheophyta</taxon>
        <taxon>Spermatophyta</taxon>
        <taxon>Magnoliopsida</taxon>
        <taxon>Ranunculales</taxon>
        <taxon>Menispermaceae</taxon>
        <taxon>Menispermoideae</taxon>
        <taxon>Cissampelideae</taxon>
        <taxon>Stephania</taxon>
    </lineage>
</organism>
<dbReference type="AlphaFoldDB" id="A0AAP0HUH2"/>
<dbReference type="GO" id="GO:0009507">
    <property type="term" value="C:chloroplast"/>
    <property type="evidence" value="ECO:0007669"/>
    <property type="project" value="TreeGrafter"/>
</dbReference>
<sequence length="332" mass="37908">MIPTTQSLSPPHIPSLIPTNHFKPPISLSNPTLFSIKTTHKSSNFGHSRKTPVFKSSFQALKCSVSVVSEPAQIELKRKPSPAEVSRTVMEVCELGTLCTLSHEGWPVGSGVRFAVDAEGTPVLCLNATSRRFSMDRMASLHVQLEQCGSRITQCMVQGSLDKPEDRKISKKLHSIWRKRFNEEIDEDLIYTVTVEKVLQKEGFEEDGTWVTSSEYKNANPDPLRDCAENIVKNVNTNHMEDFERICNILWNQDFRFVISTKLIWVDRLGFDVHLYAPEKKIFEARIPFPRYVTDEKGVKSSLNSMSQLAWEVERNYPHPEFEKGEVLKQIR</sequence>
<name>A0AAP0HUH2_9MAGN</name>
<accession>A0AAP0HUH2</accession>
<comment type="caution">
    <text evidence="2">The sequence shown here is derived from an EMBL/GenBank/DDBJ whole genome shotgun (WGS) entry which is preliminary data.</text>
</comment>
<evidence type="ECO:0000259" key="1">
    <source>
        <dbReference type="Pfam" id="PF10615"/>
    </source>
</evidence>
<dbReference type="InterPro" id="IPR037119">
    <property type="entry name" value="Haem_oxidase_HugZ-like_sf"/>
</dbReference>
<dbReference type="Pfam" id="PF10615">
    <property type="entry name" value="DUF2470"/>
    <property type="match status" value="1"/>
</dbReference>
<feature type="domain" description="DUF2470" evidence="1">
    <location>
        <begin position="229"/>
        <end position="306"/>
    </location>
</feature>
<evidence type="ECO:0000313" key="3">
    <source>
        <dbReference type="Proteomes" id="UP001420932"/>
    </source>
</evidence>
<dbReference type="Gene3D" id="2.30.110.10">
    <property type="entry name" value="Electron Transport, Fmn-binding Protein, Chain A"/>
    <property type="match status" value="1"/>
</dbReference>
<dbReference type="EMBL" id="JBBNAF010000011">
    <property type="protein sequence ID" value="KAK9097947.1"/>
    <property type="molecule type" value="Genomic_DNA"/>
</dbReference>
<dbReference type="SUPFAM" id="SSF50475">
    <property type="entry name" value="FMN-binding split barrel"/>
    <property type="match status" value="1"/>
</dbReference>
<reference evidence="2 3" key="1">
    <citation type="submission" date="2024-01" db="EMBL/GenBank/DDBJ databases">
        <title>Genome assemblies of Stephania.</title>
        <authorList>
            <person name="Yang L."/>
        </authorList>
    </citation>
    <scope>NUCLEOTIDE SEQUENCE [LARGE SCALE GENOMIC DNA]</scope>
    <source>
        <strain evidence="2">YNDBR</strain>
        <tissue evidence="2">Leaf</tissue>
    </source>
</reference>
<dbReference type="InterPro" id="IPR019595">
    <property type="entry name" value="DUF2470"/>
</dbReference>
<evidence type="ECO:0000313" key="2">
    <source>
        <dbReference type="EMBL" id="KAK9097947.1"/>
    </source>
</evidence>
<gene>
    <name evidence="2" type="ORF">Syun_024992</name>
</gene>
<dbReference type="Proteomes" id="UP001420932">
    <property type="component" value="Unassembled WGS sequence"/>
</dbReference>
<dbReference type="InterPro" id="IPR012349">
    <property type="entry name" value="Split_barrel_FMN-bd"/>
</dbReference>
<dbReference type="PANTHER" id="PTHR13343">
    <property type="entry name" value="CREG1 PROTEIN"/>
    <property type="match status" value="1"/>
</dbReference>
<proteinExistence type="predicted"/>
<keyword evidence="3" id="KW-1185">Reference proteome</keyword>